<gene>
    <name evidence="3" type="primary">fcl_3</name>
    <name evidence="3" type="ORF">PSDVSF_07530</name>
</gene>
<dbReference type="InterPro" id="IPR036291">
    <property type="entry name" value="NAD(P)-bd_dom_sf"/>
</dbReference>
<dbReference type="SUPFAM" id="SSF51735">
    <property type="entry name" value="NAD(P)-binding Rossmann-fold domains"/>
    <property type="match status" value="1"/>
</dbReference>
<dbReference type="PANTHER" id="PTHR43000">
    <property type="entry name" value="DTDP-D-GLUCOSE 4,6-DEHYDRATASE-RELATED"/>
    <property type="match status" value="1"/>
</dbReference>
<evidence type="ECO:0000256" key="1">
    <source>
        <dbReference type="ARBA" id="ARBA00007637"/>
    </source>
</evidence>
<dbReference type="Pfam" id="PF01370">
    <property type="entry name" value="Epimerase"/>
    <property type="match status" value="1"/>
</dbReference>
<organism evidence="3 4">
    <name type="scientific">Pseudodesulfovibrio sediminis</name>
    <dbReference type="NCBI Taxonomy" id="2810563"/>
    <lineage>
        <taxon>Bacteria</taxon>
        <taxon>Pseudomonadati</taxon>
        <taxon>Thermodesulfobacteriota</taxon>
        <taxon>Desulfovibrionia</taxon>
        <taxon>Desulfovibrionales</taxon>
        <taxon>Desulfovibrionaceae</taxon>
    </lineage>
</organism>
<proteinExistence type="inferred from homology"/>
<dbReference type="InterPro" id="IPR001509">
    <property type="entry name" value="Epimerase_deHydtase"/>
</dbReference>
<dbReference type="Proteomes" id="UP001053296">
    <property type="component" value="Chromosome"/>
</dbReference>
<keyword evidence="4" id="KW-1185">Reference proteome</keyword>
<comment type="similarity">
    <text evidence="1">Belongs to the NAD(P)-dependent epimerase/dehydratase family.</text>
</comment>
<evidence type="ECO:0000313" key="4">
    <source>
        <dbReference type="Proteomes" id="UP001053296"/>
    </source>
</evidence>
<dbReference type="Gene3D" id="3.90.25.10">
    <property type="entry name" value="UDP-galactose 4-epimerase, domain 1"/>
    <property type="match status" value="1"/>
</dbReference>
<dbReference type="RefSeq" id="WP_229593843.1">
    <property type="nucleotide sequence ID" value="NZ_AP024485.1"/>
</dbReference>
<protein>
    <submittedName>
        <fullName evidence="3">GDP-L-fucose synthase</fullName>
    </submittedName>
</protein>
<evidence type="ECO:0000313" key="3">
    <source>
        <dbReference type="EMBL" id="BCS87511.1"/>
    </source>
</evidence>
<evidence type="ECO:0000259" key="2">
    <source>
        <dbReference type="Pfam" id="PF01370"/>
    </source>
</evidence>
<sequence length="319" mass="34986">MKLLVAGATGVAGSAFMSLVHEAMPDTVVRGTYLTNPPEATGPNTEYVKADLTDREGCLMAARGCDAAVLLAAVTGGAKSTMDAPYRQTTNNLVMDALLLQALYEQGVKKVIYVSTATIYQEFDGAIHEDDLDLNLDPHGTYFGVGWAKRSAEKLCQFWRDVMGMDIKVLRAANIYGPRAAFDPDRSNFIPALIRKAVDKMDPFEVWGSPHVTRDVIYASDFARGVLAVLNAKTDEQTFNIASGETVTVGEVVDFALKAAGHKPGEVKYIGDAPQTIQHRRLDISRIQAETGWKPCVTPEEGIRKTSEWWNANKKTWKK</sequence>
<dbReference type="EMBL" id="AP024485">
    <property type="protein sequence ID" value="BCS87511.1"/>
    <property type="molecule type" value="Genomic_DNA"/>
</dbReference>
<name>A0ABM7P3S5_9BACT</name>
<accession>A0ABM7P3S5</accession>
<feature type="domain" description="NAD-dependent epimerase/dehydratase" evidence="2">
    <location>
        <begin position="4"/>
        <end position="242"/>
    </location>
</feature>
<reference evidence="3" key="1">
    <citation type="journal article" date="2022" name="Arch. Microbiol.">
        <title>Pseudodesulfovibrio sediminis sp. nov., a mesophilic and neutrophilic sulfate-reducing bacterium isolated from sediment of a brackish lake.</title>
        <authorList>
            <person name="Takahashi A."/>
            <person name="Kojima H."/>
            <person name="Watanabe M."/>
            <person name="Fukui M."/>
        </authorList>
    </citation>
    <scope>NUCLEOTIDE SEQUENCE</scope>
    <source>
        <strain evidence="3">SF6</strain>
    </source>
</reference>
<dbReference type="Gene3D" id="3.40.50.720">
    <property type="entry name" value="NAD(P)-binding Rossmann-like Domain"/>
    <property type="match status" value="1"/>
</dbReference>